<dbReference type="GO" id="GO:0004658">
    <property type="term" value="F:propionyl-CoA carboxylase activity"/>
    <property type="evidence" value="ECO:0007669"/>
    <property type="project" value="InterPro"/>
</dbReference>
<dbReference type="EMBL" id="FOHB01000007">
    <property type="protein sequence ID" value="SES42765.1"/>
    <property type="molecule type" value="Genomic_DNA"/>
</dbReference>
<sequence length="93" mass="9641">MSGDGNQPVDGSAESPDVQESREEPRRPTLRVVRGAPTSEEVAALVAVLSAASGGAGEPEPPRPPSRWTSRPHGPRGPLHPGPGAWRASALPH</sequence>
<dbReference type="Pfam" id="PF13822">
    <property type="entry name" value="ACC_epsilon"/>
    <property type="match status" value="1"/>
</dbReference>
<dbReference type="GO" id="GO:0003989">
    <property type="term" value="F:acetyl-CoA carboxylase activity"/>
    <property type="evidence" value="ECO:0007669"/>
    <property type="project" value="InterPro"/>
</dbReference>
<organism evidence="2 3">
    <name type="scientific">Pedococcus cremeus</name>
    <dbReference type="NCBI Taxonomy" id="587636"/>
    <lineage>
        <taxon>Bacteria</taxon>
        <taxon>Bacillati</taxon>
        <taxon>Actinomycetota</taxon>
        <taxon>Actinomycetes</taxon>
        <taxon>Micrococcales</taxon>
        <taxon>Intrasporangiaceae</taxon>
        <taxon>Pedococcus</taxon>
    </lineage>
</organism>
<evidence type="ECO:0000256" key="1">
    <source>
        <dbReference type="SAM" id="MobiDB-lite"/>
    </source>
</evidence>
<dbReference type="Proteomes" id="UP000199019">
    <property type="component" value="Unassembled WGS sequence"/>
</dbReference>
<name>A0A1H9X9G2_9MICO</name>
<accession>A0A1H9X9G2</accession>
<evidence type="ECO:0000313" key="2">
    <source>
        <dbReference type="EMBL" id="SES42765.1"/>
    </source>
</evidence>
<gene>
    <name evidence="2" type="ORF">SAMN05216199_3535</name>
</gene>
<dbReference type="InterPro" id="IPR032716">
    <property type="entry name" value="ACC_epsilon"/>
</dbReference>
<reference evidence="3" key="1">
    <citation type="submission" date="2016-10" db="EMBL/GenBank/DDBJ databases">
        <authorList>
            <person name="Varghese N."/>
            <person name="Submissions S."/>
        </authorList>
    </citation>
    <scope>NUCLEOTIDE SEQUENCE [LARGE SCALE GENOMIC DNA]</scope>
    <source>
        <strain evidence="3">CGMCC 1.6963</strain>
    </source>
</reference>
<dbReference type="AlphaFoldDB" id="A0A1H9X9G2"/>
<proteinExistence type="predicted"/>
<feature type="region of interest" description="Disordered" evidence="1">
    <location>
        <begin position="1"/>
        <end position="38"/>
    </location>
</feature>
<evidence type="ECO:0000313" key="3">
    <source>
        <dbReference type="Proteomes" id="UP000199019"/>
    </source>
</evidence>
<dbReference type="STRING" id="587636.SAMN05216199_3535"/>
<dbReference type="RefSeq" id="WP_245735871.1">
    <property type="nucleotide sequence ID" value="NZ_FOHB01000007.1"/>
</dbReference>
<feature type="region of interest" description="Disordered" evidence="1">
    <location>
        <begin position="50"/>
        <end position="93"/>
    </location>
</feature>
<keyword evidence="3" id="KW-1185">Reference proteome</keyword>
<protein>
    <submittedName>
        <fullName evidence="2">Acyl-CoA carboxylase epsilon subunit</fullName>
    </submittedName>
</protein>